<proteinExistence type="predicted"/>
<dbReference type="Proteomes" id="UP000831921">
    <property type="component" value="Chromosome"/>
</dbReference>
<keyword evidence="2" id="KW-1185">Reference proteome</keyword>
<name>A0ABY5MUU7_9SPHN</name>
<reference evidence="1 2" key="1">
    <citation type="submission" date="2022-05" db="EMBL/GenBank/DDBJ databases">
        <title>S8-45 Sphingomonas ultraviolaceadurans.</title>
        <authorList>
            <person name="Liu Y."/>
        </authorList>
    </citation>
    <scope>NUCLEOTIDE SEQUENCE [LARGE SCALE GENOMIC DNA]</scope>
    <source>
        <strain evidence="1 2">S8-45</strain>
    </source>
</reference>
<dbReference type="Gene3D" id="3.40.50.880">
    <property type="match status" value="1"/>
</dbReference>
<gene>
    <name evidence="1" type="ORF">M1K48_12555</name>
</gene>
<accession>A0ABY5MUU7</accession>
<protein>
    <submittedName>
        <fullName evidence="1">GldG family protein</fullName>
    </submittedName>
</protein>
<organism evidence="1 2">
    <name type="scientific">Sphingomonas glaciei</name>
    <dbReference type="NCBI Taxonomy" id="2938948"/>
    <lineage>
        <taxon>Bacteria</taxon>
        <taxon>Pseudomonadati</taxon>
        <taxon>Pseudomonadota</taxon>
        <taxon>Alphaproteobacteria</taxon>
        <taxon>Sphingomonadales</taxon>
        <taxon>Sphingomonadaceae</taxon>
        <taxon>Sphingomonas</taxon>
    </lineage>
</organism>
<dbReference type="RefSeq" id="WP_249503536.1">
    <property type="nucleotide sequence ID" value="NZ_CP097253.1"/>
</dbReference>
<sequence>MRLGLLLAIAAALCSCRGGSQPAATTELPELALLSSLPIAFGENFGLDQGRSPLLGDLEGQYRVIPVDGPEQLKPGGLLLAAQPQALTAERLVALDRWVRDGGRLVLLADPALRFESSRPLGDRFRPPLRYPDTGLLKHWGVVLDDGVDGRVEASATDLGRGIRLEASGLGSLTRAGGACTLSPTRAVARCRIGKGYATIVADADFALSAEPEQRAAVVALLNELSDGR</sequence>
<dbReference type="PROSITE" id="PS51257">
    <property type="entry name" value="PROKAR_LIPOPROTEIN"/>
    <property type="match status" value="1"/>
</dbReference>
<dbReference type="EMBL" id="CP097253">
    <property type="protein sequence ID" value="UUR07746.1"/>
    <property type="molecule type" value="Genomic_DNA"/>
</dbReference>
<evidence type="ECO:0000313" key="2">
    <source>
        <dbReference type="Proteomes" id="UP000831921"/>
    </source>
</evidence>
<dbReference type="InterPro" id="IPR029062">
    <property type="entry name" value="Class_I_gatase-like"/>
</dbReference>
<evidence type="ECO:0000313" key="1">
    <source>
        <dbReference type="EMBL" id="UUR07746.1"/>
    </source>
</evidence>